<dbReference type="AlphaFoldDB" id="A0A2P5FB91"/>
<gene>
    <name evidence="4" type="ORF">TorRG33x02_092520</name>
</gene>
<dbReference type="EMBL" id="JXTC01000047">
    <property type="protein sequence ID" value="PON95053.1"/>
    <property type="molecule type" value="Genomic_DNA"/>
</dbReference>
<dbReference type="FunFam" id="3.30.10.10:FF:000001">
    <property type="entry name" value="Serine protease inhibitor, potato inhibitor I-type family protein"/>
    <property type="match status" value="1"/>
</dbReference>
<name>A0A2P5FB91_TREOI</name>
<keyword evidence="3" id="KW-0722">Serine protease inhibitor</keyword>
<dbReference type="FunCoup" id="A0A2P5FB91">
    <property type="interactions" value="2"/>
</dbReference>
<organism evidence="4 5">
    <name type="scientific">Trema orientale</name>
    <name type="common">Charcoal tree</name>
    <name type="synonym">Celtis orientalis</name>
    <dbReference type="NCBI Taxonomy" id="63057"/>
    <lineage>
        <taxon>Eukaryota</taxon>
        <taxon>Viridiplantae</taxon>
        <taxon>Streptophyta</taxon>
        <taxon>Embryophyta</taxon>
        <taxon>Tracheophyta</taxon>
        <taxon>Spermatophyta</taxon>
        <taxon>Magnoliopsida</taxon>
        <taxon>eudicotyledons</taxon>
        <taxon>Gunneridae</taxon>
        <taxon>Pentapetalae</taxon>
        <taxon>rosids</taxon>
        <taxon>fabids</taxon>
        <taxon>Rosales</taxon>
        <taxon>Cannabaceae</taxon>
        <taxon>Trema</taxon>
    </lineage>
</organism>
<keyword evidence="5" id="KW-1185">Reference proteome</keyword>
<dbReference type="Pfam" id="PF00280">
    <property type="entry name" value="potato_inhibit"/>
    <property type="match status" value="1"/>
</dbReference>
<evidence type="ECO:0000313" key="5">
    <source>
        <dbReference type="Proteomes" id="UP000237000"/>
    </source>
</evidence>
<dbReference type="STRING" id="63057.A0A2P5FB91"/>
<evidence type="ECO:0000256" key="1">
    <source>
        <dbReference type="ARBA" id="ARBA00008210"/>
    </source>
</evidence>
<keyword evidence="2" id="KW-0646">Protease inhibitor</keyword>
<reference evidence="5" key="1">
    <citation type="submission" date="2016-06" db="EMBL/GenBank/DDBJ databases">
        <title>Parallel loss of symbiosis genes in relatives of nitrogen-fixing non-legume Parasponia.</title>
        <authorList>
            <person name="Van Velzen R."/>
            <person name="Holmer R."/>
            <person name="Bu F."/>
            <person name="Rutten L."/>
            <person name="Van Zeijl A."/>
            <person name="Liu W."/>
            <person name="Santuari L."/>
            <person name="Cao Q."/>
            <person name="Sharma T."/>
            <person name="Shen D."/>
            <person name="Roswanjaya Y."/>
            <person name="Wardhani T."/>
            <person name="Kalhor M.S."/>
            <person name="Jansen J."/>
            <person name="Van den Hoogen J."/>
            <person name="Gungor B."/>
            <person name="Hartog M."/>
            <person name="Hontelez J."/>
            <person name="Verver J."/>
            <person name="Yang W.-C."/>
            <person name="Schijlen E."/>
            <person name="Repin R."/>
            <person name="Schilthuizen M."/>
            <person name="Schranz E."/>
            <person name="Heidstra R."/>
            <person name="Miyata K."/>
            <person name="Fedorova E."/>
            <person name="Kohlen W."/>
            <person name="Bisseling T."/>
            <person name="Smit S."/>
            <person name="Geurts R."/>
        </authorList>
    </citation>
    <scope>NUCLEOTIDE SEQUENCE [LARGE SCALE GENOMIC DNA]</scope>
    <source>
        <strain evidence="5">cv. RG33-2</strain>
    </source>
</reference>
<evidence type="ECO:0000256" key="2">
    <source>
        <dbReference type="ARBA" id="ARBA00022690"/>
    </source>
</evidence>
<dbReference type="PANTHER" id="PTHR33091">
    <property type="entry name" value="PROTEIN, PUTATIVE, EXPRESSED-RELATED"/>
    <property type="match status" value="1"/>
</dbReference>
<dbReference type="InterPro" id="IPR036354">
    <property type="entry name" value="Prot_inh_pot1_sf"/>
</dbReference>
<comment type="caution">
    <text evidence="4">The sequence shown here is derived from an EMBL/GenBank/DDBJ whole genome shotgun (WGS) entry which is preliminary data.</text>
</comment>
<dbReference type="SUPFAM" id="SSF54654">
    <property type="entry name" value="CI-2 family of serine protease inhibitors"/>
    <property type="match status" value="1"/>
</dbReference>
<dbReference type="InterPro" id="IPR000864">
    <property type="entry name" value="Prot_inh_pot1"/>
</dbReference>
<evidence type="ECO:0000313" key="4">
    <source>
        <dbReference type="EMBL" id="PON95053.1"/>
    </source>
</evidence>
<dbReference type="PROSITE" id="PS00285">
    <property type="entry name" value="POTATO_INHIBITOR"/>
    <property type="match status" value="1"/>
</dbReference>
<comment type="similarity">
    <text evidence="1">Belongs to the protease inhibitor I13 (potato type I serine protease inhibitor) family.</text>
</comment>
<protein>
    <submittedName>
        <fullName evidence="4">Proteinase inhibitor</fullName>
    </submittedName>
</protein>
<dbReference type="GO" id="GO:0009611">
    <property type="term" value="P:response to wounding"/>
    <property type="evidence" value="ECO:0007669"/>
    <property type="project" value="InterPro"/>
</dbReference>
<dbReference type="PANTHER" id="PTHR33091:SF83">
    <property type="entry name" value="SERINE PROTEASE INHIBITOR, POTATO INHIBITOR I-TYPE FAMILY PROTEIN-RELATED"/>
    <property type="match status" value="1"/>
</dbReference>
<dbReference type="PRINTS" id="PR00292">
    <property type="entry name" value="POTATOINHBTR"/>
</dbReference>
<dbReference type="GO" id="GO:0004867">
    <property type="term" value="F:serine-type endopeptidase inhibitor activity"/>
    <property type="evidence" value="ECO:0007669"/>
    <property type="project" value="UniProtKB-KW"/>
</dbReference>
<dbReference type="OrthoDB" id="10013825at2759"/>
<sequence length="70" mass="7723">MAFQCPGKNSWPELVGTNGEDAAEQIEKENTNVDAIVVREGTGVPEDFRCNRVWVWVNSYGIVTQAPQIG</sequence>
<dbReference type="Proteomes" id="UP000237000">
    <property type="component" value="Unassembled WGS sequence"/>
</dbReference>
<evidence type="ECO:0000256" key="3">
    <source>
        <dbReference type="ARBA" id="ARBA00022900"/>
    </source>
</evidence>
<dbReference type="Gene3D" id="3.30.10.10">
    <property type="entry name" value="Trypsin Inhibitor V, subunit A"/>
    <property type="match status" value="1"/>
</dbReference>
<accession>A0A2P5FB91</accession>
<dbReference type="InParanoid" id="A0A2P5FB91"/>
<proteinExistence type="inferred from homology"/>